<dbReference type="InterPro" id="IPR016163">
    <property type="entry name" value="Ald_DH_C"/>
</dbReference>
<evidence type="ECO:0000313" key="11">
    <source>
        <dbReference type="EMBL" id="VWX38183.1"/>
    </source>
</evidence>
<dbReference type="SUPFAM" id="SSF53720">
    <property type="entry name" value="ALDH-like"/>
    <property type="match status" value="1"/>
</dbReference>
<comment type="similarity">
    <text evidence="1 9">Belongs to the aldehyde dehydrogenase family.</text>
</comment>
<reference evidence="11 12" key="1">
    <citation type="submission" date="2019-10" db="EMBL/GenBank/DDBJ databases">
        <authorList>
            <person name="Karimi E."/>
        </authorList>
    </citation>
    <scope>NUCLEOTIDE SEQUENCE [LARGE SCALE GENOMIC DNA]</scope>
    <source>
        <strain evidence="11">Exiguobacterium sp. 9Y</strain>
    </source>
</reference>
<dbReference type="InterPro" id="IPR016161">
    <property type="entry name" value="Ald_DH/histidinol_DH"/>
</dbReference>
<dbReference type="CDD" id="cd07151">
    <property type="entry name" value="ALDH_HBenzADH"/>
    <property type="match status" value="1"/>
</dbReference>
<dbReference type="InterPro" id="IPR015590">
    <property type="entry name" value="Aldehyde_DH_dom"/>
</dbReference>
<accession>A0A653IH17</accession>
<dbReference type="Gene3D" id="3.40.309.10">
    <property type="entry name" value="Aldehyde Dehydrogenase, Chain A, domain 2"/>
    <property type="match status" value="1"/>
</dbReference>
<dbReference type="RefSeq" id="WP_084157663.1">
    <property type="nucleotide sequence ID" value="NZ_LR732312.1"/>
</dbReference>
<evidence type="ECO:0000256" key="8">
    <source>
        <dbReference type="PROSITE-ProRule" id="PRU10007"/>
    </source>
</evidence>
<dbReference type="Pfam" id="PF00171">
    <property type="entry name" value="Aldedh"/>
    <property type="match status" value="1"/>
</dbReference>
<dbReference type="Proteomes" id="UP000439752">
    <property type="component" value="Unassembled WGS sequence"/>
</dbReference>
<gene>
    <name evidence="11" type="primary">vdhT</name>
    <name evidence="11" type="ORF">EXIGUO9Y_370055</name>
</gene>
<comment type="catalytic activity">
    <reaction evidence="4">
        <text>(2S)-3-sulfolactaldehyde + NAD(+) + H2O = (2S)-3-sulfolactate + NADH + 2 H(+)</text>
        <dbReference type="Rhea" id="RHEA:47932"/>
        <dbReference type="ChEBI" id="CHEBI:15377"/>
        <dbReference type="ChEBI" id="CHEBI:15378"/>
        <dbReference type="ChEBI" id="CHEBI:57540"/>
        <dbReference type="ChEBI" id="CHEBI:57945"/>
        <dbReference type="ChEBI" id="CHEBI:61289"/>
        <dbReference type="ChEBI" id="CHEBI:90109"/>
        <dbReference type="EC" id="1.2.1.97"/>
    </reaction>
    <physiologicalReaction direction="left-to-right" evidence="4">
        <dbReference type="Rhea" id="RHEA:47933"/>
    </physiologicalReaction>
</comment>
<evidence type="ECO:0000256" key="2">
    <source>
        <dbReference type="ARBA" id="ARBA00023002"/>
    </source>
</evidence>
<dbReference type="EC" id="1.2.1.97" evidence="6"/>
<dbReference type="InterPro" id="IPR029510">
    <property type="entry name" value="Ald_DH_CS_GLU"/>
</dbReference>
<evidence type="ECO:0000259" key="10">
    <source>
        <dbReference type="Pfam" id="PF00171"/>
    </source>
</evidence>
<evidence type="ECO:0000313" key="12">
    <source>
        <dbReference type="Proteomes" id="UP000439752"/>
    </source>
</evidence>
<dbReference type="FunFam" id="3.40.309.10:FF:000009">
    <property type="entry name" value="Aldehyde dehydrogenase A"/>
    <property type="match status" value="1"/>
</dbReference>
<evidence type="ECO:0000256" key="1">
    <source>
        <dbReference type="ARBA" id="ARBA00009986"/>
    </source>
</evidence>
<evidence type="ECO:0000256" key="6">
    <source>
        <dbReference type="ARBA" id="ARBA00066984"/>
    </source>
</evidence>
<proteinExistence type="inferred from homology"/>
<keyword evidence="2 9" id="KW-0560">Oxidoreductase</keyword>
<protein>
    <recommendedName>
        <fullName evidence="7">3-sulfolactaldehyde dehydrogenase</fullName>
        <ecNumber evidence="6">1.2.1.97</ecNumber>
    </recommendedName>
</protein>
<keyword evidence="12" id="KW-1185">Reference proteome</keyword>
<evidence type="ECO:0000256" key="5">
    <source>
        <dbReference type="ARBA" id="ARBA00054572"/>
    </source>
</evidence>
<dbReference type="FunFam" id="3.40.605.10:FF:000007">
    <property type="entry name" value="NAD/NADP-dependent betaine aldehyde dehydrogenase"/>
    <property type="match status" value="1"/>
</dbReference>
<sequence>MQQTNENALKTDFTKIFINGQWRKGASDSNMENTNPFTGETLFEISAANNDDLDEAYQAAKIAQKEWAKTPALQRQGLIEQFLKVMYEEKETIIDWLIKESGSTRIKAEGEFLASVLIVKEAATFPLRMHGEIRPSVVPGKENRIYRKALGVIGVISPWNFPFHLAIRSIATAIAIGNAVVVKPATDTPVSGGLIFASLFEKAGLPKGVLNVIVGRGSEIGDSIVEHPVPRLISFTGSTEVGRHIGELAGKHLKKTALELGGNNVFVVLDDADLDRAVESAVYSKFYHQGQICMSTNRILVADSIHDEFVEKYVARVKELQFGDPSKDRTQVGPLINQSQVDRIMEEIEKTKAAGATVRVGGEANGNVIAPTVVTGVTNDMPLAKNEIFGPVAVIIPFKDDEHAIELANSLPYGLSGAVHGSSIERATEFALQVETGMIHINDQSVNDEPHMPFGGEKDSGLGRFNGEWVLEEFSTVQWVSVMHERRQYKPFFE</sequence>
<dbReference type="PANTHER" id="PTHR42986">
    <property type="entry name" value="BENZALDEHYDE DEHYDROGENASE YFMT"/>
    <property type="match status" value="1"/>
</dbReference>
<evidence type="ECO:0000256" key="7">
    <source>
        <dbReference type="ARBA" id="ARBA00067277"/>
    </source>
</evidence>
<name>A0A653IH17_9BACL</name>
<dbReference type="PROSITE" id="PS00687">
    <property type="entry name" value="ALDEHYDE_DEHYDR_GLU"/>
    <property type="match status" value="1"/>
</dbReference>
<organism evidence="11 12">
    <name type="scientific">Exiguobacterium oxidotolerans</name>
    <dbReference type="NCBI Taxonomy" id="223958"/>
    <lineage>
        <taxon>Bacteria</taxon>
        <taxon>Bacillati</taxon>
        <taxon>Bacillota</taxon>
        <taxon>Bacilli</taxon>
        <taxon>Bacillales</taxon>
        <taxon>Bacillales Family XII. Incertae Sedis</taxon>
        <taxon>Exiguobacterium</taxon>
    </lineage>
</organism>
<keyword evidence="3" id="KW-0520">NAD</keyword>
<evidence type="ECO:0000256" key="3">
    <source>
        <dbReference type="ARBA" id="ARBA00023027"/>
    </source>
</evidence>
<comment type="function">
    <text evidence="5">Part of the sulfo-TAL (or sulfo-SFT) pathway, a D-sulfoquinovose degradation pathway that produces sulfolactate (SL). Catalyzes the oxidation of 3-sulfolactaldehyde (SLA) to sulfolactate (SL).</text>
</comment>
<dbReference type="AlphaFoldDB" id="A0A653IH17"/>
<dbReference type="Gene3D" id="3.40.605.10">
    <property type="entry name" value="Aldehyde Dehydrogenase, Chain A, domain 1"/>
    <property type="match status" value="1"/>
</dbReference>
<dbReference type="EMBL" id="CABWKQ010000031">
    <property type="protein sequence ID" value="VWX38183.1"/>
    <property type="molecule type" value="Genomic_DNA"/>
</dbReference>
<evidence type="ECO:0000256" key="4">
    <source>
        <dbReference type="ARBA" id="ARBA00050326"/>
    </source>
</evidence>
<evidence type="ECO:0000256" key="9">
    <source>
        <dbReference type="RuleBase" id="RU003345"/>
    </source>
</evidence>
<feature type="domain" description="Aldehyde dehydrogenase" evidence="10">
    <location>
        <begin position="22"/>
        <end position="480"/>
    </location>
</feature>
<feature type="active site" evidence="8">
    <location>
        <position position="259"/>
    </location>
</feature>
<dbReference type="GO" id="GO:0016620">
    <property type="term" value="F:oxidoreductase activity, acting on the aldehyde or oxo group of donors, NAD or NADP as acceptor"/>
    <property type="evidence" value="ECO:0007669"/>
    <property type="project" value="InterPro"/>
</dbReference>
<dbReference type="InterPro" id="IPR016162">
    <property type="entry name" value="Ald_DH_N"/>
</dbReference>
<dbReference type="PANTHER" id="PTHR42986:SF1">
    <property type="entry name" value="BENZALDEHYDE DEHYDROGENASE YFMT"/>
    <property type="match status" value="1"/>
</dbReference>